<dbReference type="InterPro" id="IPR032675">
    <property type="entry name" value="LRR_dom_sf"/>
</dbReference>
<dbReference type="PROSITE" id="PS51450">
    <property type="entry name" value="LRR"/>
    <property type="match status" value="1"/>
</dbReference>
<dbReference type="InterPro" id="IPR030217">
    <property type="entry name" value="NXF_fam"/>
</dbReference>
<dbReference type="InterPro" id="IPR001611">
    <property type="entry name" value="Leu-rich_rpt"/>
</dbReference>
<dbReference type="AlphaFoldDB" id="A0AAJ7WZB6"/>
<dbReference type="GO" id="GO:0005634">
    <property type="term" value="C:nucleus"/>
    <property type="evidence" value="ECO:0007669"/>
    <property type="project" value="TreeGrafter"/>
</dbReference>
<dbReference type="SUPFAM" id="SSF52058">
    <property type="entry name" value="L domain-like"/>
    <property type="match status" value="1"/>
</dbReference>
<feature type="transmembrane region" description="Helical" evidence="4">
    <location>
        <begin position="12"/>
        <end position="29"/>
    </location>
</feature>
<dbReference type="PANTHER" id="PTHR10662">
    <property type="entry name" value="NUCLEAR RNA EXPORT FACTOR"/>
    <property type="match status" value="1"/>
</dbReference>
<dbReference type="Gene3D" id="3.80.10.10">
    <property type="entry name" value="Ribonuclease Inhibitor"/>
    <property type="match status" value="1"/>
</dbReference>
<reference evidence="7" key="1">
    <citation type="submission" date="2025-08" db="UniProtKB">
        <authorList>
            <consortium name="RefSeq"/>
        </authorList>
    </citation>
    <scope>IDENTIFICATION</scope>
    <source>
        <tissue evidence="7">Sperm</tissue>
    </source>
</reference>
<feature type="region of interest" description="Disordered" evidence="3">
    <location>
        <begin position="74"/>
        <end position="93"/>
    </location>
</feature>
<evidence type="ECO:0000259" key="5">
    <source>
        <dbReference type="Pfam" id="PF24048"/>
    </source>
</evidence>
<keyword evidence="1" id="KW-0433">Leucine-rich repeat</keyword>
<protein>
    <submittedName>
        <fullName evidence="7">Uncharacterized protein LOC116945277 isoform X1</fullName>
    </submittedName>
</protein>
<feature type="domain" description="NXF1/2/3/5-like leucine-rich repeat" evidence="5">
    <location>
        <begin position="261"/>
        <end position="396"/>
    </location>
</feature>
<dbReference type="Proteomes" id="UP001318040">
    <property type="component" value="Chromosome 23"/>
</dbReference>
<dbReference type="Pfam" id="PF24048">
    <property type="entry name" value="LRR_NXF1-5"/>
    <property type="match status" value="1"/>
</dbReference>
<dbReference type="GO" id="GO:0003723">
    <property type="term" value="F:RNA binding"/>
    <property type="evidence" value="ECO:0007669"/>
    <property type="project" value="TreeGrafter"/>
</dbReference>
<evidence type="ECO:0000256" key="3">
    <source>
        <dbReference type="SAM" id="MobiDB-lite"/>
    </source>
</evidence>
<gene>
    <name evidence="7" type="primary">LOC116945277</name>
</gene>
<keyword evidence="4" id="KW-1133">Transmembrane helix</keyword>
<organism evidence="6 7">
    <name type="scientific">Petromyzon marinus</name>
    <name type="common">Sea lamprey</name>
    <dbReference type="NCBI Taxonomy" id="7757"/>
    <lineage>
        <taxon>Eukaryota</taxon>
        <taxon>Metazoa</taxon>
        <taxon>Chordata</taxon>
        <taxon>Craniata</taxon>
        <taxon>Vertebrata</taxon>
        <taxon>Cyclostomata</taxon>
        <taxon>Hyperoartia</taxon>
        <taxon>Petromyzontiformes</taxon>
        <taxon>Petromyzontidae</taxon>
        <taxon>Petromyzon</taxon>
    </lineage>
</organism>
<evidence type="ECO:0000256" key="4">
    <source>
        <dbReference type="SAM" id="Phobius"/>
    </source>
</evidence>
<proteinExistence type="predicted"/>
<keyword evidence="6" id="KW-1185">Reference proteome</keyword>
<dbReference type="InterPro" id="IPR057125">
    <property type="entry name" value="NXF1/2/3/5-like_LRR"/>
</dbReference>
<dbReference type="RefSeq" id="XP_032815555.1">
    <property type="nucleotide sequence ID" value="XM_032959664.1"/>
</dbReference>
<evidence type="ECO:0000313" key="7">
    <source>
        <dbReference type="RefSeq" id="XP_032815555.1"/>
    </source>
</evidence>
<accession>A0AAJ7WZB6</accession>
<sequence length="482" mass="53857">MLRNDVVVDCNAFTIVVFVVVLVKGAVLARSRDGRGSREISVTRKGRGLRDGRAEARIRRRREAEKLAVTVARNTKTAKQRESQPSSAVESTTATTAMANEADILSLCVAMANMTFQEHEVCMETQATARSPHRGPRPHMFEELSGFPARGGKRGEYAHHMGTWKTRNGAGWTRGDGGGSCSSGGRDARDGRIPRSHRMSGRGNVDKGDRSGSCQRRGPYTMSICKAQRQQLLMAKRRIFKADSAVPSQLCWFEISKCLSQKYDPTNKALDLKAVRINEELEARGVDLVLNRKDHMDGLNKIIRENIPMITSLNLTCNDLHRLDDLAKLAQHTPSLKKLNLSKNNLKDVRELYPLKAFNLKELWLKGNPLCDSFHDPNAYISFVRNHFPQLVILDGQMLSQLRSSTPAVPSTPAVVHRIAVRFAATMSNIYSPNFSRAMRLFGHNPGITPTTSHPPFCPQPDERDNIYFKIIIIIIRGLTYA</sequence>
<evidence type="ECO:0000256" key="2">
    <source>
        <dbReference type="ARBA" id="ARBA00022737"/>
    </source>
</evidence>
<dbReference type="PANTHER" id="PTHR10662:SF22">
    <property type="entry name" value="NUCLEAR RNA EXPORT FACTOR 1"/>
    <property type="match status" value="1"/>
</dbReference>
<feature type="compositionally biased region" description="Gly residues" evidence="3">
    <location>
        <begin position="172"/>
        <end position="182"/>
    </location>
</feature>
<dbReference type="KEGG" id="pmrn:116945277"/>
<evidence type="ECO:0000313" key="6">
    <source>
        <dbReference type="Proteomes" id="UP001318040"/>
    </source>
</evidence>
<name>A0AAJ7WZB6_PETMA</name>
<keyword evidence="2" id="KW-0677">Repeat</keyword>
<feature type="region of interest" description="Disordered" evidence="3">
    <location>
        <begin position="168"/>
        <end position="217"/>
    </location>
</feature>
<evidence type="ECO:0000256" key="1">
    <source>
        <dbReference type="ARBA" id="ARBA00022614"/>
    </source>
</evidence>
<keyword evidence="4" id="KW-0472">Membrane</keyword>
<dbReference type="FunFam" id="3.80.10.10:FF:000384">
    <property type="entry name" value="Nuclear RNA export factor 1"/>
    <property type="match status" value="1"/>
</dbReference>
<keyword evidence="4" id="KW-0812">Transmembrane</keyword>
<dbReference type="GO" id="GO:0016973">
    <property type="term" value="P:poly(A)+ mRNA export from nucleus"/>
    <property type="evidence" value="ECO:0007669"/>
    <property type="project" value="TreeGrafter"/>
</dbReference>